<evidence type="ECO:0000313" key="2">
    <source>
        <dbReference type="Proteomes" id="UP000501063"/>
    </source>
</evidence>
<dbReference type="Gene3D" id="3.40.30.10">
    <property type="entry name" value="Glutaredoxin"/>
    <property type="match status" value="1"/>
</dbReference>
<name>A0A6G6IUX9_PSENT</name>
<reference evidence="1 2" key="1">
    <citation type="submission" date="2020-02" db="EMBL/GenBank/DDBJ databases">
        <title>Integrative conjugative elements (ICEs) and plasmids drive adaptation of Pseudomonas nitroreducens strain HBP1 to wastewater environment.</title>
        <authorList>
            <person name="Sentchilo V."/>
            <person name="Carraro N."/>
            <person name="Bertelli C."/>
            <person name="van der Meer J.R."/>
        </authorList>
    </citation>
    <scope>NUCLEOTIDE SEQUENCE [LARGE SCALE GENOMIC DNA]</scope>
    <source>
        <strain evidence="1 2">HBP1</strain>
    </source>
</reference>
<accession>A0A6G6IUX9</accession>
<dbReference type="EMBL" id="CP049140">
    <property type="protein sequence ID" value="QIE86908.1"/>
    <property type="molecule type" value="Genomic_DNA"/>
</dbReference>
<dbReference type="Proteomes" id="UP000501063">
    <property type="component" value="Chromosome"/>
</dbReference>
<organism evidence="1 2">
    <name type="scientific">Pseudomonas nitroreducens</name>
    <dbReference type="NCBI Taxonomy" id="46680"/>
    <lineage>
        <taxon>Bacteria</taxon>
        <taxon>Pseudomonadati</taxon>
        <taxon>Pseudomonadota</taxon>
        <taxon>Gammaproteobacteria</taxon>
        <taxon>Pseudomonadales</taxon>
        <taxon>Pseudomonadaceae</taxon>
        <taxon>Pseudomonas</taxon>
    </lineage>
</organism>
<sequence length="128" mass="14030">MTERSDCNLYSGGTLSIVPALELTDLDADRRLLELPGASLLIFTGEGCSTCRWARQALPQFHLPVARLCWIDAGHSGGLVERYEVFHLPSLFLVCDGHFLGAIHAPLRPEPLIQALRAALSRPAEELP</sequence>
<evidence type="ECO:0000313" key="1">
    <source>
        <dbReference type="EMBL" id="QIE86908.1"/>
    </source>
</evidence>
<dbReference type="AlphaFoldDB" id="A0A6G6IUX9"/>
<proteinExistence type="predicted"/>
<protein>
    <submittedName>
        <fullName evidence="1">Thioredoxin</fullName>
    </submittedName>
</protein>
<gene>
    <name evidence="1" type="ORF">G5B91_11765</name>
</gene>
<dbReference type="InterPro" id="IPR036249">
    <property type="entry name" value="Thioredoxin-like_sf"/>
</dbReference>
<dbReference type="SUPFAM" id="SSF52833">
    <property type="entry name" value="Thioredoxin-like"/>
    <property type="match status" value="1"/>
</dbReference>
<dbReference type="KEGG" id="pnt:G5B91_11765"/>
<dbReference type="RefSeq" id="WP_024765465.1">
    <property type="nucleotide sequence ID" value="NZ_CP049140.1"/>
</dbReference>